<comment type="caution">
    <text evidence="5">The sequence shown here is derived from an EMBL/GenBank/DDBJ whole genome shotgun (WGS) entry which is preliminary data.</text>
</comment>
<dbReference type="Gene3D" id="1.25.10.10">
    <property type="entry name" value="Leucine-rich Repeat Variant"/>
    <property type="match status" value="1"/>
</dbReference>
<keyword evidence="2" id="KW-0813">Transport</keyword>
<evidence type="ECO:0000313" key="6">
    <source>
        <dbReference type="Proteomes" id="UP000265520"/>
    </source>
</evidence>
<organism evidence="5 6">
    <name type="scientific">Trifolium medium</name>
    <dbReference type="NCBI Taxonomy" id="97028"/>
    <lineage>
        <taxon>Eukaryota</taxon>
        <taxon>Viridiplantae</taxon>
        <taxon>Streptophyta</taxon>
        <taxon>Embryophyta</taxon>
        <taxon>Tracheophyta</taxon>
        <taxon>Spermatophyta</taxon>
        <taxon>Magnoliopsida</taxon>
        <taxon>eudicotyledons</taxon>
        <taxon>Gunneridae</taxon>
        <taxon>Pentapetalae</taxon>
        <taxon>rosids</taxon>
        <taxon>fabids</taxon>
        <taxon>Fabales</taxon>
        <taxon>Fabaceae</taxon>
        <taxon>Papilionoideae</taxon>
        <taxon>50 kb inversion clade</taxon>
        <taxon>NPAAA clade</taxon>
        <taxon>Hologalegina</taxon>
        <taxon>IRL clade</taxon>
        <taxon>Trifolieae</taxon>
        <taxon>Trifolium</taxon>
    </lineage>
</organism>
<keyword evidence="6" id="KW-1185">Reference proteome</keyword>
<keyword evidence="4" id="KW-0653">Protein transport</keyword>
<comment type="similarity">
    <text evidence="1">Belongs to the importin alpha family.</text>
</comment>
<dbReference type="Proteomes" id="UP000265520">
    <property type="component" value="Unassembled WGS sequence"/>
</dbReference>
<dbReference type="Pfam" id="PF00514">
    <property type="entry name" value="Arm"/>
    <property type="match status" value="1"/>
</dbReference>
<reference evidence="5 6" key="1">
    <citation type="journal article" date="2018" name="Front. Plant Sci.">
        <title>Red Clover (Trifolium pratense) and Zigzag Clover (T. medium) - A Picture of Genomic Similarities and Differences.</title>
        <authorList>
            <person name="Dluhosova J."/>
            <person name="Istvanek J."/>
            <person name="Nedelnik J."/>
            <person name="Repkova J."/>
        </authorList>
    </citation>
    <scope>NUCLEOTIDE SEQUENCE [LARGE SCALE GENOMIC DNA]</scope>
    <source>
        <strain evidence="6">cv. 10/8</strain>
        <tissue evidence="5">Leaf</tissue>
    </source>
</reference>
<dbReference type="GO" id="GO:0015031">
    <property type="term" value="P:protein transport"/>
    <property type="evidence" value="ECO:0007669"/>
    <property type="project" value="UniProtKB-KW"/>
</dbReference>
<name>A0A392Q417_9FABA</name>
<dbReference type="PANTHER" id="PTHR23316">
    <property type="entry name" value="IMPORTIN ALPHA"/>
    <property type="match status" value="1"/>
</dbReference>
<evidence type="ECO:0000256" key="2">
    <source>
        <dbReference type="ARBA" id="ARBA00022448"/>
    </source>
</evidence>
<evidence type="ECO:0000256" key="3">
    <source>
        <dbReference type="ARBA" id="ARBA00022737"/>
    </source>
</evidence>
<dbReference type="InterPro" id="IPR000225">
    <property type="entry name" value="Armadillo"/>
</dbReference>
<sequence length="47" mass="4993">IQAVIDAGVCGRLVQLLLHPSPEVLIPALRTLGNIVIGDDMQTQVKS</sequence>
<protein>
    <submittedName>
        <fullName evidence="5">Importin subunit alpha-1-like</fullName>
    </submittedName>
</protein>
<feature type="non-terminal residue" evidence="5">
    <location>
        <position position="1"/>
    </location>
</feature>
<dbReference type="AlphaFoldDB" id="A0A392Q417"/>
<dbReference type="EMBL" id="LXQA010111176">
    <property type="protein sequence ID" value="MCI18642.1"/>
    <property type="molecule type" value="Genomic_DNA"/>
</dbReference>
<dbReference type="InterPro" id="IPR016024">
    <property type="entry name" value="ARM-type_fold"/>
</dbReference>
<evidence type="ECO:0000256" key="4">
    <source>
        <dbReference type="ARBA" id="ARBA00022927"/>
    </source>
</evidence>
<proteinExistence type="inferred from homology"/>
<accession>A0A392Q417</accession>
<evidence type="ECO:0000313" key="5">
    <source>
        <dbReference type="EMBL" id="MCI18642.1"/>
    </source>
</evidence>
<dbReference type="InterPro" id="IPR011989">
    <property type="entry name" value="ARM-like"/>
</dbReference>
<keyword evidence="3" id="KW-0677">Repeat</keyword>
<evidence type="ECO:0000256" key="1">
    <source>
        <dbReference type="ARBA" id="ARBA00010394"/>
    </source>
</evidence>
<dbReference type="SUPFAM" id="SSF48371">
    <property type="entry name" value="ARM repeat"/>
    <property type="match status" value="1"/>
</dbReference>